<dbReference type="GeneID" id="101507870"/>
<evidence type="ECO:0000256" key="1">
    <source>
        <dbReference type="SAM" id="MobiDB-lite"/>
    </source>
</evidence>
<reference evidence="3" key="2">
    <citation type="submission" date="2025-08" db="UniProtKB">
        <authorList>
            <consortium name="RefSeq"/>
        </authorList>
    </citation>
    <scope>IDENTIFICATION</scope>
    <source>
        <tissue evidence="3">Etiolated seedlings</tissue>
    </source>
</reference>
<gene>
    <name evidence="3" type="primary">LOC101507870</name>
</gene>
<name>A0A1S2XM44_CICAR</name>
<dbReference type="OrthoDB" id="1746176at2759"/>
<dbReference type="PaxDb" id="3827-XP_004490763.1"/>
<proteinExistence type="predicted"/>
<dbReference type="PANTHER" id="PTHR36486:SF2">
    <property type="entry name" value="OS01G0977800 PROTEIN"/>
    <property type="match status" value="1"/>
</dbReference>
<feature type="compositionally biased region" description="Low complexity" evidence="1">
    <location>
        <begin position="270"/>
        <end position="287"/>
    </location>
</feature>
<feature type="region of interest" description="Disordered" evidence="1">
    <location>
        <begin position="118"/>
        <end position="165"/>
    </location>
</feature>
<evidence type="ECO:0000313" key="3">
    <source>
        <dbReference type="RefSeq" id="XP_004490763.1"/>
    </source>
</evidence>
<dbReference type="STRING" id="3827.A0A1S2XM44"/>
<keyword evidence="2" id="KW-1185">Reference proteome</keyword>
<dbReference type="RefSeq" id="XP_004490763.1">
    <property type="nucleotide sequence ID" value="XM_004490706.3"/>
</dbReference>
<dbReference type="Proteomes" id="UP000087171">
    <property type="component" value="Chromosome Ca2"/>
</dbReference>
<feature type="region of interest" description="Disordered" evidence="1">
    <location>
        <begin position="257"/>
        <end position="287"/>
    </location>
</feature>
<protein>
    <submittedName>
        <fullName evidence="3">Uncharacterized protein LOC101507870</fullName>
    </submittedName>
</protein>
<accession>A0A1S2XM44</accession>
<dbReference type="PANTHER" id="PTHR36486">
    <property type="entry name" value="OS01G0977800 PROTEIN"/>
    <property type="match status" value="1"/>
</dbReference>
<reference evidence="2" key="1">
    <citation type="journal article" date="2013" name="Nat. Biotechnol.">
        <title>Draft genome sequence of chickpea (Cicer arietinum) provides a resource for trait improvement.</title>
        <authorList>
            <person name="Varshney R.K."/>
            <person name="Song C."/>
            <person name="Saxena R.K."/>
            <person name="Azam S."/>
            <person name="Yu S."/>
            <person name="Sharpe A.G."/>
            <person name="Cannon S."/>
            <person name="Baek J."/>
            <person name="Rosen B.D."/>
            <person name="Tar'an B."/>
            <person name="Millan T."/>
            <person name="Zhang X."/>
            <person name="Ramsay L.D."/>
            <person name="Iwata A."/>
            <person name="Wang Y."/>
            <person name="Nelson W."/>
            <person name="Farmer A.D."/>
            <person name="Gaur P.M."/>
            <person name="Soderlund C."/>
            <person name="Penmetsa R.V."/>
            <person name="Xu C."/>
            <person name="Bharti A.K."/>
            <person name="He W."/>
            <person name="Winter P."/>
            <person name="Zhao S."/>
            <person name="Hane J.K."/>
            <person name="Carrasquilla-Garcia N."/>
            <person name="Condie J.A."/>
            <person name="Upadhyaya H.D."/>
            <person name="Luo M.C."/>
            <person name="Thudi M."/>
            <person name="Gowda C.L."/>
            <person name="Singh N.P."/>
            <person name="Lichtenzveig J."/>
            <person name="Gali K.K."/>
            <person name="Rubio J."/>
            <person name="Nadarajan N."/>
            <person name="Dolezel J."/>
            <person name="Bansal K.C."/>
            <person name="Xu X."/>
            <person name="Edwards D."/>
            <person name="Zhang G."/>
            <person name="Kahl G."/>
            <person name="Gil J."/>
            <person name="Singh K.B."/>
            <person name="Datta S.K."/>
            <person name="Jackson S.A."/>
            <person name="Wang J."/>
            <person name="Cook D.R."/>
        </authorList>
    </citation>
    <scope>NUCLEOTIDE SEQUENCE [LARGE SCALE GENOMIC DNA]</scope>
    <source>
        <strain evidence="2">cv. CDC Frontier</strain>
    </source>
</reference>
<evidence type="ECO:0000313" key="2">
    <source>
        <dbReference type="Proteomes" id="UP000087171"/>
    </source>
</evidence>
<sequence length="312" mass="34263">MGDRNNKTQEKPILQDLESLYLGIPDESVNLTFQDLANVNTTTINTNQHVSEGANNIPIRANSSNSPSLGKIPSLDFSKGLQASIQHNNHQHDIGRGDSSWGHFGHRVEASRGHVHVHDPQFDQASGGVKSPRPRNGSDDHSAYSMSYNDMSGQSGRGGGGGRRRPGIPHSKICTICSTYVYVFRTRCLVCGRVYCCRCVKIGMGEMVEGRKCIECLGLKFSQRYIERAGKVGCCNWRYPITLKQVELICAEKGPRRSRRSSYGQSGVATTTSRSPRITPTSTHAIGGSNEHSFVLSSSFSPFSPHHNNLPF</sequence>
<feature type="compositionally biased region" description="Polar residues" evidence="1">
    <location>
        <begin position="144"/>
        <end position="154"/>
    </location>
</feature>
<dbReference type="InterPro" id="IPR053057">
    <property type="entry name" value="XLG_GTP-binding"/>
</dbReference>
<dbReference type="AlphaFoldDB" id="A0A1S2XM44"/>
<organism evidence="2 3">
    <name type="scientific">Cicer arietinum</name>
    <name type="common">Chickpea</name>
    <name type="synonym">Garbanzo</name>
    <dbReference type="NCBI Taxonomy" id="3827"/>
    <lineage>
        <taxon>Eukaryota</taxon>
        <taxon>Viridiplantae</taxon>
        <taxon>Streptophyta</taxon>
        <taxon>Embryophyta</taxon>
        <taxon>Tracheophyta</taxon>
        <taxon>Spermatophyta</taxon>
        <taxon>Magnoliopsida</taxon>
        <taxon>eudicotyledons</taxon>
        <taxon>Gunneridae</taxon>
        <taxon>Pentapetalae</taxon>
        <taxon>rosids</taxon>
        <taxon>fabids</taxon>
        <taxon>Fabales</taxon>
        <taxon>Fabaceae</taxon>
        <taxon>Papilionoideae</taxon>
        <taxon>50 kb inversion clade</taxon>
        <taxon>NPAAA clade</taxon>
        <taxon>Hologalegina</taxon>
        <taxon>IRL clade</taxon>
        <taxon>Cicereae</taxon>
        <taxon>Cicer</taxon>
    </lineage>
</organism>
<dbReference type="eggNOG" id="ENOG502QWJE">
    <property type="taxonomic scope" value="Eukaryota"/>
</dbReference>
<dbReference type="KEGG" id="cam:101507870"/>